<dbReference type="InterPro" id="IPR013108">
    <property type="entry name" value="Amidohydro_3"/>
</dbReference>
<dbReference type="Gene3D" id="2.30.40.10">
    <property type="entry name" value="Urease, subunit C, domain 1"/>
    <property type="match status" value="1"/>
</dbReference>
<dbReference type="InterPro" id="IPR011059">
    <property type="entry name" value="Metal-dep_hydrolase_composite"/>
</dbReference>
<protein>
    <recommendedName>
        <fullName evidence="1">Amidohydrolase 3 domain-containing protein</fullName>
    </recommendedName>
</protein>
<evidence type="ECO:0000313" key="2">
    <source>
        <dbReference type="EMBL" id="RCW45817.1"/>
    </source>
</evidence>
<evidence type="ECO:0000313" key="3">
    <source>
        <dbReference type="Proteomes" id="UP000253495"/>
    </source>
</evidence>
<dbReference type="PANTHER" id="PTHR22642:SF2">
    <property type="entry name" value="PROTEIN LONG AFTER FAR-RED 3"/>
    <property type="match status" value="1"/>
</dbReference>
<dbReference type="InterPro" id="IPR032466">
    <property type="entry name" value="Metal_Hydrolase"/>
</dbReference>
<dbReference type="Proteomes" id="UP000253495">
    <property type="component" value="Unassembled WGS sequence"/>
</dbReference>
<name>A0A368VWY2_9ACTN</name>
<dbReference type="Gene3D" id="3.10.310.70">
    <property type="match status" value="1"/>
</dbReference>
<gene>
    <name evidence="2" type="ORF">DFQ14_102118</name>
</gene>
<proteinExistence type="predicted"/>
<dbReference type="SUPFAM" id="SSF51556">
    <property type="entry name" value="Metallo-dependent hydrolases"/>
    <property type="match status" value="1"/>
</dbReference>
<dbReference type="SUPFAM" id="SSF51338">
    <property type="entry name" value="Composite domain of metallo-dependent hydrolases"/>
    <property type="match status" value="1"/>
</dbReference>
<organism evidence="2 3">
    <name type="scientific">Halopolyspora algeriensis</name>
    <dbReference type="NCBI Taxonomy" id="1500506"/>
    <lineage>
        <taxon>Bacteria</taxon>
        <taxon>Bacillati</taxon>
        <taxon>Actinomycetota</taxon>
        <taxon>Actinomycetes</taxon>
        <taxon>Actinomycetes incertae sedis</taxon>
        <taxon>Halopolyspora</taxon>
    </lineage>
</organism>
<dbReference type="CDD" id="cd01300">
    <property type="entry name" value="YtcJ_like"/>
    <property type="match status" value="1"/>
</dbReference>
<dbReference type="Pfam" id="PF07969">
    <property type="entry name" value="Amidohydro_3"/>
    <property type="match status" value="1"/>
</dbReference>
<dbReference type="PANTHER" id="PTHR22642">
    <property type="entry name" value="IMIDAZOLONEPROPIONASE"/>
    <property type="match status" value="1"/>
</dbReference>
<dbReference type="AlphaFoldDB" id="A0A368VWY2"/>
<reference evidence="2 3" key="1">
    <citation type="submission" date="2018-07" db="EMBL/GenBank/DDBJ databases">
        <title>Genomic Encyclopedia of Type Strains, Phase III (KMG-III): the genomes of soil and plant-associated and newly described type strains.</title>
        <authorList>
            <person name="Whitman W."/>
        </authorList>
    </citation>
    <scope>NUCLEOTIDE SEQUENCE [LARGE SCALE GENOMIC DNA]</scope>
    <source>
        <strain evidence="2 3">CECT 8575</strain>
    </source>
</reference>
<keyword evidence="3" id="KW-1185">Reference proteome</keyword>
<evidence type="ECO:0000259" key="1">
    <source>
        <dbReference type="Pfam" id="PF07969"/>
    </source>
</evidence>
<sequence>MAVQRFSAEAEPVRIFTARRIITMSTPEPQALASRGEWIVATGGLEELRREFPSAHVCDFGQATVVPGFNDAHQHPTICAEQSLQVDLSPQRIGSTGDLIAALRQRASQTPPGQWVLGCGYDHFRSNAGVELTRAELDRACPDHPVLVVHVTLHAGVVNTRALELAGLTDDSDPPAGGELGRDASGGLTGVLHDQALYDLAFPAFTRRRTIVPQPSMDDRAEAFRRYAHALHAAGITSVGDALVGPQSWELLRRVERDGRLTLRVNALAAHEHFDHFRSLQLEPPEPGDRLRLGGVKAFADGAVNGGTCLVEQPLEGTDRHGIERLSAAELDDLVREVHEAGWRVGVHANGDRAIRRVLDAVDKAQSNDPRPDMRHRIEHCSIVDDELLVRMRQHGMVAVPFGNYVAAHGDKLIGYYGPQRAERMFAHRGLLDAGVAVAGSSDYPCGPYEPLFALRSCVTRLAPDGEPFGPTQRITAAEALALYTTGSAYASGEETTKGRLVPGQLADFAVLGENPLTVDADHLARVPVLETRVGAEAVWAAE</sequence>
<dbReference type="EMBL" id="QPJC01000002">
    <property type="protein sequence ID" value="RCW45817.1"/>
    <property type="molecule type" value="Genomic_DNA"/>
</dbReference>
<feature type="domain" description="Amidohydrolase 3" evidence="1">
    <location>
        <begin position="58"/>
        <end position="534"/>
    </location>
</feature>
<dbReference type="Gene3D" id="3.20.20.140">
    <property type="entry name" value="Metal-dependent hydrolases"/>
    <property type="match status" value="1"/>
</dbReference>
<dbReference type="RefSeq" id="WP_338072572.1">
    <property type="nucleotide sequence ID" value="NZ_QPJC01000002.1"/>
</dbReference>
<accession>A0A368VWY2</accession>
<dbReference type="GO" id="GO:0016810">
    <property type="term" value="F:hydrolase activity, acting on carbon-nitrogen (but not peptide) bonds"/>
    <property type="evidence" value="ECO:0007669"/>
    <property type="project" value="InterPro"/>
</dbReference>
<comment type="caution">
    <text evidence="2">The sequence shown here is derived from an EMBL/GenBank/DDBJ whole genome shotgun (WGS) entry which is preliminary data.</text>
</comment>
<dbReference type="InterPro" id="IPR033932">
    <property type="entry name" value="YtcJ-like"/>
</dbReference>